<keyword evidence="2" id="KW-0812">Transmembrane</keyword>
<evidence type="ECO:0000259" key="4">
    <source>
        <dbReference type="Pfam" id="PF12499"/>
    </source>
</evidence>
<keyword evidence="2" id="KW-0472">Membrane</keyword>
<feature type="domain" description="Pherophorin" evidence="4">
    <location>
        <begin position="117"/>
        <end position="189"/>
    </location>
</feature>
<evidence type="ECO:0000256" key="3">
    <source>
        <dbReference type="SAM" id="SignalP"/>
    </source>
</evidence>
<dbReference type="KEGG" id="vcn:VOLCADRAFT_91175"/>
<feature type="region of interest" description="Disordered" evidence="1">
    <location>
        <begin position="45"/>
        <end position="78"/>
    </location>
</feature>
<keyword evidence="2" id="KW-1133">Transmembrane helix</keyword>
<protein>
    <recommendedName>
        <fullName evidence="4">Pherophorin domain-containing protein</fullName>
    </recommendedName>
</protein>
<sequence>MSTRLLLLIALASTWSGSKTVYGSSSAAADTRVANGQAAAAARTVADGSSGSGFHHEGLIGSSSSSRRSSGSADFSFEGPRGWRSGQFGDARSLAEARCPLTAVNANIVSSLNLGTTVHPKCKGSYVSSTINGKSTNKFKLEVEKANNMALKGTDFNMNASQIMQMTWCITLRAPCSTLEQLCGNRPSCSTPAETWTTSNRTFALTLPSALSGVESHVLSSGYPKCVGQRISSTWQLGPGGCISTALQVTHSSSNLTTVTVRLYGNVSASSQSNSSNCEELLRNLTSPAWSMIRLADPNVTAEVAQKNSSTPAAFMFNTTLLVPFRIAAGKNMTFNFTISGNKAINDICEQRVLDSQSTDTCVVHVFDNVNCMVGIVSDTETPPGPVVGLGGAPMINRTASPPPQQQPPVDTSNTRVDNTTVVTKATSSNSSKLSNGQIALIVCLIVGAVILAIVFLVLLWRRRNKYDVGHSVEAQGQGETLPYNHLPQSDEAR</sequence>
<keyword evidence="3" id="KW-0732">Signal</keyword>
<keyword evidence="6" id="KW-1185">Reference proteome</keyword>
<organism evidence="6">
    <name type="scientific">Volvox carteri f. nagariensis</name>
    <dbReference type="NCBI Taxonomy" id="3068"/>
    <lineage>
        <taxon>Eukaryota</taxon>
        <taxon>Viridiplantae</taxon>
        <taxon>Chlorophyta</taxon>
        <taxon>core chlorophytes</taxon>
        <taxon>Chlorophyceae</taxon>
        <taxon>CS clade</taxon>
        <taxon>Chlamydomonadales</taxon>
        <taxon>Volvocaceae</taxon>
        <taxon>Volvox</taxon>
    </lineage>
</organism>
<feature type="chain" id="PRO_5003123945" description="Pherophorin domain-containing protein" evidence="3">
    <location>
        <begin position="21"/>
        <end position="494"/>
    </location>
</feature>
<dbReference type="InterPro" id="IPR024616">
    <property type="entry name" value="Pherophorin"/>
</dbReference>
<feature type="transmembrane region" description="Helical" evidence="2">
    <location>
        <begin position="439"/>
        <end position="461"/>
    </location>
</feature>
<feature type="compositionally biased region" description="Polar residues" evidence="1">
    <location>
        <begin position="408"/>
        <end position="417"/>
    </location>
</feature>
<proteinExistence type="predicted"/>
<dbReference type="Proteomes" id="UP000001058">
    <property type="component" value="Unassembled WGS sequence"/>
</dbReference>
<evidence type="ECO:0000256" key="2">
    <source>
        <dbReference type="SAM" id="Phobius"/>
    </source>
</evidence>
<dbReference type="GeneID" id="9618169"/>
<evidence type="ECO:0000313" key="6">
    <source>
        <dbReference type="Proteomes" id="UP000001058"/>
    </source>
</evidence>
<name>D8TWD6_VOLCA</name>
<reference evidence="5 6" key="1">
    <citation type="journal article" date="2010" name="Science">
        <title>Genomic analysis of organismal complexity in the multicellular green alga Volvox carteri.</title>
        <authorList>
            <person name="Prochnik S.E."/>
            <person name="Umen J."/>
            <person name="Nedelcu A.M."/>
            <person name="Hallmann A."/>
            <person name="Miller S.M."/>
            <person name="Nishii I."/>
            <person name="Ferris P."/>
            <person name="Kuo A."/>
            <person name="Mitros T."/>
            <person name="Fritz-Laylin L.K."/>
            <person name="Hellsten U."/>
            <person name="Chapman J."/>
            <person name="Simakov O."/>
            <person name="Rensing S.A."/>
            <person name="Terry A."/>
            <person name="Pangilinan J."/>
            <person name="Kapitonov V."/>
            <person name="Jurka J."/>
            <person name="Salamov A."/>
            <person name="Shapiro H."/>
            <person name="Schmutz J."/>
            <person name="Grimwood J."/>
            <person name="Lindquist E."/>
            <person name="Lucas S."/>
            <person name="Grigoriev I.V."/>
            <person name="Schmitt R."/>
            <person name="Kirk D."/>
            <person name="Rokhsar D.S."/>
        </authorList>
    </citation>
    <scope>NUCLEOTIDE SEQUENCE [LARGE SCALE GENOMIC DNA]</scope>
    <source>
        <strain evidence="6">f. Nagariensis / Eve</strain>
    </source>
</reference>
<gene>
    <name evidence="5" type="ORF">VOLCADRAFT_91175</name>
</gene>
<dbReference type="InParanoid" id="D8TWD6"/>
<feature type="region of interest" description="Disordered" evidence="1">
    <location>
        <begin position="393"/>
        <end position="417"/>
    </location>
</feature>
<dbReference type="AlphaFoldDB" id="D8TWD6"/>
<accession>D8TWD6</accession>
<evidence type="ECO:0000256" key="1">
    <source>
        <dbReference type="SAM" id="MobiDB-lite"/>
    </source>
</evidence>
<dbReference type="EMBL" id="GL378341">
    <property type="protein sequence ID" value="EFJ48137.1"/>
    <property type="molecule type" value="Genomic_DNA"/>
</dbReference>
<dbReference type="RefSeq" id="XP_002950822.1">
    <property type="nucleotide sequence ID" value="XM_002950776.1"/>
</dbReference>
<feature type="signal peptide" evidence="3">
    <location>
        <begin position="1"/>
        <end position="20"/>
    </location>
</feature>
<evidence type="ECO:0000313" key="5">
    <source>
        <dbReference type="EMBL" id="EFJ48137.1"/>
    </source>
</evidence>
<feature type="compositionally biased region" description="Low complexity" evidence="1">
    <location>
        <begin position="61"/>
        <end position="72"/>
    </location>
</feature>
<dbReference type="Pfam" id="PF12499">
    <property type="entry name" value="DUF3707"/>
    <property type="match status" value="1"/>
</dbReference>